<dbReference type="GO" id="GO:0005829">
    <property type="term" value="C:cytosol"/>
    <property type="evidence" value="ECO:0007669"/>
    <property type="project" value="EnsemblFungi"/>
</dbReference>
<dbReference type="CDD" id="cd18140">
    <property type="entry name" value="HLD_clamp_RFC"/>
    <property type="match status" value="1"/>
</dbReference>
<dbReference type="GO" id="GO:0005663">
    <property type="term" value="C:DNA replication factor C complex"/>
    <property type="evidence" value="ECO:0007669"/>
    <property type="project" value="EnsemblFungi"/>
</dbReference>
<dbReference type="Pfam" id="PF00004">
    <property type="entry name" value="AAA"/>
    <property type="match status" value="1"/>
</dbReference>
<dbReference type="InterPro" id="IPR003593">
    <property type="entry name" value="AAA+_ATPase"/>
</dbReference>
<dbReference type="eggNOG" id="KOG0990">
    <property type="taxonomic scope" value="Eukaryota"/>
</dbReference>
<dbReference type="PANTHER" id="PTHR11669">
    <property type="entry name" value="REPLICATION FACTOR C / DNA POLYMERASE III GAMMA-TAU SUBUNIT"/>
    <property type="match status" value="1"/>
</dbReference>
<dbReference type="STRING" id="554155.C5FIU4"/>
<dbReference type="GO" id="GO:0006281">
    <property type="term" value="P:DNA repair"/>
    <property type="evidence" value="ECO:0007669"/>
    <property type="project" value="TreeGrafter"/>
</dbReference>
<dbReference type="InterPro" id="IPR027417">
    <property type="entry name" value="P-loop_NTPase"/>
</dbReference>
<dbReference type="GO" id="GO:0031390">
    <property type="term" value="C:Ctf18 RFC-like complex"/>
    <property type="evidence" value="ECO:0007669"/>
    <property type="project" value="EnsemblFungi"/>
</dbReference>
<dbReference type="VEuPathDB" id="FungiDB:MCYG_02004"/>
<keyword evidence="11" id="KW-1185">Reference proteome</keyword>
<dbReference type="GO" id="GO:0016887">
    <property type="term" value="F:ATP hydrolysis activity"/>
    <property type="evidence" value="ECO:0007669"/>
    <property type="project" value="EnsemblFungi"/>
</dbReference>
<dbReference type="SUPFAM" id="SSF48019">
    <property type="entry name" value="post-AAA+ oligomerization domain-like"/>
    <property type="match status" value="1"/>
</dbReference>
<dbReference type="AlphaFoldDB" id="C5FIU4"/>
<dbReference type="EMBL" id="DS995702">
    <property type="protein sequence ID" value="EEQ29185.1"/>
    <property type="molecule type" value="Genomic_DNA"/>
</dbReference>
<evidence type="ECO:0000256" key="2">
    <source>
        <dbReference type="ARBA" id="ARBA00005378"/>
    </source>
</evidence>
<keyword evidence="4" id="KW-0547">Nucleotide-binding</keyword>
<evidence type="ECO:0000256" key="7">
    <source>
        <dbReference type="ARBA" id="ARBA00070184"/>
    </source>
</evidence>
<dbReference type="Gene3D" id="3.40.50.300">
    <property type="entry name" value="P-loop containing nucleotide triphosphate hydrolases"/>
    <property type="match status" value="1"/>
</dbReference>
<dbReference type="Pfam" id="PF08542">
    <property type="entry name" value="Rep_fac_C"/>
    <property type="match status" value="1"/>
</dbReference>
<evidence type="ECO:0000256" key="1">
    <source>
        <dbReference type="ARBA" id="ARBA00004123"/>
    </source>
</evidence>
<feature type="region of interest" description="Disordered" evidence="8">
    <location>
        <begin position="1"/>
        <end position="20"/>
    </location>
</feature>
<dbReference type="InterPro" id="IPR003959">
    <property type="entry name" value="ATPase_AAA_core"/>
</dbReference>
<dbReference type="FunFam" id="1.20.272.10:FF:000004">
    <property type="entry name" value="Replication factor C subunit 5"/>
    <property type="match status" value="1"/>
</dbReference>
<evidence type="ECO:0000259" key="9">
    <source>
        <dbReference type="SMART" id="SM00382"/>
    </source>
</evidence>
<name>C5FIU4_ARTOC</name>
<evidence type="ECO:0000256" key="4">
    <source>
        <dbReference type="ARBA" id="ARBA00022741"/>
    </source>
</evidence>
<evidence type="ECO:0000256" key="8">
    <source>
        <dbReference type="SAM" id="MobiDB-lite"/>
    </source>
</evidence>
<dbReference type="GeneID" id="9229122"/>
<keyword evidence="6" id="KW-0539">Nucleus</keyword>
<dbReference type="Gene3D" id="1.20.272.10">
    <property type="match status" value="1"/>
</dbReference>
<reference evidence="11" key="1">
    <citation type="journal article" date="2012" name="MBio">
        <title>Comparative genome analysis of Trichophyton rubrum and related dermatophytes reveals candidate genes involved in infection.</title>
        <authorList>
            <person name="Martinez D.A."/>
            <person name="Oliver B.G."/>
            <person name="Graeser Y."/>
            <person name="Goldberg J.M."/>
            <person name="Li W."/>
            <person name="Martinez-Rossi N.M."/>
            <person name="Monod M."/>
            <person name="Shelest E."/>
            <person name="Barton R.C."/>
            <person name="Birch E."/>
            <person name="Brakhage A.A."/>
            <person name="Chen Z."/>
            <person name="Gurr S.J."/>
            <person name="Heiman D."/>
            <person name="Heitman J."/>
            <person name="Kosti I."/>
            <person name="Rossi A."/>
            <person name="Saif S."/>
            <person name="Samalova M."/>
            <person name="Saunders C.W."/>
            <person name="Shea T."/>
            <person name="Summerbell R.C."/>
            <person name="Xu J."/>
            <person name="Young S."/>
            <person name="Zeng Q."/>
            <person name="Birren B.W."/>
            <person name="Cuomo C.A."/>
            <person name="White T.C."/>
        </authorList>
    </citation>
    <scope>NUCLEOTIDE SEQUENCE [LARGE SCALE GENOMIC DNA]</scope>
    <source>
        <strain evidence="11">ATCC MYA-4605 / CBS 113480</strain>
    </source>
</reference>
<dbReference type="HOGENOM" id="CLU_042324_2_0_1"/>
<dbReference type="InterPro" id="IPR047854">
    <property type="entry name" value="RFC_lid"/>
</dbReference>
<dbReference type="GO" id="GO:0003677">
    <property type="term" value="F:DNA binding"/>
    <property type="evidence" value="ECO:0007669"/>
    <property type="project" value="InterPro"/>
</dbReference>
<evidence type="ECO:0000256" key="5">
    <source>
        <dbReference type="ARBA" id="ARBA00022840"/>
    </source>
</evidence>
<dbReference type="GO" id="GO:0031389">
    <property type="term" value="C:Rad17 RFC-like complex"/>
    <property type="evidence" value="ECO:0007669"/>
    <property type="project" value="EnsemblFungi"/>
</dbReference>
<dbReference type="PANTHER" id="PTHR11669:SF9">
    <property type="entry name" value="REPLICATION FACTOR C SUBUNIT 5"/>
    <property type="match status" value="1"/>
</dbReference>
<dbReference type="InterPro" id="IPR008921">
    <property type="entry name" value="DNA_pol3_clamp-load_cplx_C"/>
</dbReference>
<evidence type="ECO:0000256" key="3">
    <source>
        <dbReference type="ARBA" id="ARBA00022705"/>
    </source>
</evidence>
<dbReference type="OrthoDB" id="4199794at2759"/>
<dbReference type="OMA" id="AEDNLPW"/>
<feature type="compositionally biased region" description="Acidic residues" evidence="8">
    <location>
        <begin position="1"/>
        <end position="10"/>
    </location>
</feature>
<dbReference type="InterPro" id="IPR013748">
    <property type="entry name" value="Rep_factorC_C"/>
</dbReference>
<accession>C5FIU4</accession>
<dbReference type="GO" id="GO:0005524">
    <property type="term" value="F:ATP binding"/>
    <property type="evidence" value="ECO:0007669"/>
    <property type="project" value="UniProtKB-KW"/>
</dbReference>
<sequence length="397" mass="43575">MSDYEDDMDIDAPPAHEPAAFTADSTDVKGKRIVADLPVEAGDNLPWVEKYRPDTLDDVSGHQDIIATINRFVESNRLPHLLLYGPPGTGKTSTILALARRIYGSKNMRQMVLELNASDDRGIDVVREQIKTFASTKQIFSTAPSSGSGLGAFKLIILDEADAMTSAAQMALRRIMEKYTANTRFCIIANYTHKLSPALLSRCTRFRFSPLKEQDIRKLVDTVIDKEQVQIQPDAIDSLVKLSKGDMRRALNVLQACHASSMPLPSKKGEANESPEERELITEETIYTCIAAPHPTDIRTILETLLSTSDVTSCLNTVQTLKSNKGLALADIITALSTELQSLEVPPQVRVSWIEGLADVEWRLSGGGSEAIQTGGMIGVIRSGCELMADKDILMKE</sequence>
<dbReference type="InterPro" id="IPR050238">
    <property type="entry name" value="DNA_Rep/Repair_Clamp_Loader"/>
</dbReference>
<feature type="domain" description="AAA+ ATPase" evidence="9">
    <location>
        <begin position="77"/>
        <end position="214"/>
    </location>
</feature>
<dbReference type="Proteomes" id="UP000002035">
    <property type="component" value="Unassembled WGS sequence"/>
</dbReference>
<dbReference type="Gene3D" id="1.10.8.60">
    <property type="match status" value="1"/>
</dbReference>
<dbReference type="GO" id="GO:0003689">
    <property type="term" value="F:DNA clamp loader activity"/>
    <property type="evidence" value="ECO:0007669"/>
    <property type="project" value="EnsemblFungi"/>
</dbReference>
<dbReference type="GO" id="GO:0006272">
    <property type="term" value="P:leading strand elongation"/>
    <property type="evidence" value="ECO:0007669"/>
    <property type="project" value="EnsemblFungi"/>
</dbReference>
<dbReference type="SUPFAM" id="SSF52540">
    <property type="entry name" value="P-loop containing nucleoside triphosphate hydrolases"/>
    <property type="match status" value="1"/>
</dbReference>
<proteinExistence type="inferred from homology"/>
<keyword evidence="3" id="KW-0235">DNA replication</keyword>
<dbReference type="Pfam" id="PF21960">
    <property type="entry name" value="RCF1-5-like_lid"/>
    <property type="match status" value="1"/>
</dbReference>
<dbReference type="SMART" id="SM00382">
    <property type="entry name" value="AAA"/>
    <property type="match status" value="1"/>
</dbReference>
<keyword evidence="5" id="KW-0067">ATP-binding</keyword>
<dbReference type="FunFam" id="1.10.8.60:FF:000028">
    <property type="entry name" value="Replication factor C subunit 5"/>
    <property type="match status" value="1"/>
</dbReference>
<evidence type="ECO:0000256" key="6">
    <source>
        <dbReference type="ARBA" id="ARBA00023242"/>
    </source>
</evidence>
<organism evidence="10 11">
    <name type="scientific">Arthroderma otae (strain ATCC MYA-4605 / CBS 113480)</name>
    <name type="common">Microsporum canis</name>
    <dbReference type="NCBI Taxonomy" id="554155"/>
    <lineage>
        <taxon>Eukaryota</taxon>
        <taxon>Fungi</taxon>
        <taxon>Dikarya</taxon>
        <taxon>Ascomycota</taxon>
        <taxon>Pezizomycotina</taxon>
        <taxon>Eurotiomycetes</taxon>
        <taxon>Eurotiomycetidae</taxon>
        <taxon>Onygenales</taxon>
        <taxon>Arthrodermataceae</taxon>
        <taxon>Microsporum</taxon>
    </lineage>
</organism>
<dbReference type="GO" id="GO:0031391">
    <property type="term" value="C:Elg1 RFC-like complex"/>
    <property type="evidence" value="ECO:0007669"/>
    <property type="project" value="EnsemblFungi"/>
</dbReference>
<dbReference type="FunFam" id="3.40.50.300:FF:000129">
    <property type="entry name" value="Replication factor C subunit 5"/>
    <property type="match status" value="1"/>
</dbReference>
<comment type="similarity">
    <text evidence="2">Belongs to the activator 1 small subunits family.</text>
</comment>
<protein>
    <recommendedName>
        <fullName evidence="7">Replication factor C subunit 3</fullName>
    </recommendedName>
</protein>
<dbReference type="RefSeq" id="XP_002849070.1">
    <property type="nucleotide sequence ID" value="XM_002849024.1"/>
</dbReference>
<comment type="subcellular location">
    <subcellularLocation>
        <location evidence="1">Nucleus</location>
    </subcellularLocation>
</comment>
<dbReference type="NCBIfam" id="NF001679">
    <property type="entry name" value="PRK00440.1"/>
    <property type="match status" value="1"/>
</dbReference>
<evidence type="ECO:0000313" key="10">
    <source>
        <dbReference type="EMBL" id="EEQ29185.1"/>
    </source>
</evidence>
<gene>
    <name evidence="10" type="ORF">MCYG_02004</name>
</gene>
<evidence type="ECO:0000313" key="11">
    <source>
        <dbReference type="Proteomes" id="UP000002035"/>
    </source>
</evidence>
<dbReference type="CDD" id="cd00009">
    <property type="entry name" value="AAA"/>
    <property type="match status" value="1"/>
</dbReference>